<dbReference type="Proteomes" id="UP001523528">
    <property type="component" value="Unassembled WGS sequence"/>
</dbReference>
<name>A0ABT1F122_9PROT</name>
<reference evidence="1 2" key="1">
    <citation type="submission" date="2022-06" db="EMBL/GenBank/DDBJ databases">
        <title>Acetobacer genomes from food samples.</title>
        <authorList>
            <person name="Sombolestani A."/>
        </authorList>
    </citation>
    <scope>NUCLEOTIDE SEQUENCE [LARGE SCALE GENOMIC DNA]</scope>
    <source>
        <strain evidence="1 2">R-83285</strain>
    </source>
</reference>
<evidence type="ECO:0000313" key="1">
    <source>
        <dbReference type="EMBL" id="MCP1258893.1"/>
    </source>
</evidence>
<protein>
    <recommendedName>
        <fullName evidence="3">Excisionase</fullName>
    </recommendedName>
</protein>
<dbReference type="RefSeq" id="WP_253544068.1">
    <property type="nucleotide sequence ID" value="NZ_JAMYZY010000017.1"/>
</dbReference>
<evidence type="ECO:0008006" key="3">
    <source>
        <dbReference type="Google" id="ProtNLM"/>
    </source>
</evidence>
<accession>A0ABT1F122</accession>
<keyword evidence="2" id="KW-1185">Reference proteome</keyword>
<proteinExistence type="predicted"/>
<dbReference type="EMBL" id="JAMYZZ010000017">
    <property type="protein sequence ID" value="MCP1258893.1"/>
    <property type="molecule type" value="Genomic_DNA"/>
</dbReference>
<evidence type="ECO:0000313" key="2">
    <source>
        <dbReference type="Proteomes" id="UP001523528"/>
    </source>
</evidence>
<comment type="caution">
    <text evidence="1">The sequence shown here is derived from an EMBL/GenBank/DDBJ whole genome shotgun (WGS) entry which is preliminary data.</text>
</comment>
<organism evidence="1 2">
    <name type="scientific">Acetobacter lambici</name>
    <dbReference type="NCBI Taxonomy" id="1332824"/>
    <lineage>
        <taxon>Bacteria</taxon>
        <taxon>Pseudomonadati</taxon>
        <taxon>Pseudomonadota</taxon>
        <taxon>Alphaproteobacteria</taxon>
        <taxon>Acetobacterales</taxon>
        <taxon>Acetobacteraceae</taxon>
        <taxon>Acetobacter</taxon>
    </lineage>
</organism>
<sequence>MSAPDHNQDAPHYVSVETWLSRTGMSRTDTYRKLGEGVLKAKKIGRKTVIDFRVGMAWIESLPDAEIITK</sequence>
<gene>
    <name evidence="1" type="ORF">NKW50_09865</name>
</gene>